<gene>
    <name evidence="1" type="ORF">MICPUCDRAFT_54918</name>
</gene>
<dbReference type="RefSeq" id="XP_003064964.1">
    <property type="nucleotide sequence ID" value="XM_003064918.1"/>
</dbReference>
<protein>
    <submittedName>
        <fullName evidence="1">Predicted protein</fullName>
    </submittedName>
</protein>
<organism evidence="2">
    <name type="scientific">Micromonas pusilla (strain CCMP1545)</name>
    <name type="common">Picoplanktonic green alga</name>
    <dbReference type="NCBI Taxonomy" id="564608"/>
    <lineage>
        <taxon>Eukaryota</taxon>
        <taxon>Viridiplantae</taxon>
        <taxon>Chlorophyta</taxon>
        <taxon>Mamiellophyceae</taxon>
        <taxon>Mamiellales</taxon>
        <taxon>Mamiellaceae</taxon>
        <taxon>Micromonas</taxon>
    </lineage>
</organism>
<dbReference type="AlphaFoldDB" id="C1NAI1"/>
<proteinExistence type="predicted"/>
<accession>C1NAI1</accession>
<dbReference type="EMBL" id="GG663753">
    <property type="protein sequence ID" value="EEH50944.1"/>
    <property type="molecule type" value="Genomic_DNA"/>
</dbReference>
<dbReference type="Proteomes" id="UP000001876">
    <property type="component" value="Unassembled WGS sequence"/>
</dbReference>
<reference evidence="1 2" key="1">
    <citation type="journal article" date="2009" name="Science">
        <title>Green evolution and dynamic adaptations revealed by genomes of the marine picoeukaryotes Micromonas.</title>
        <authorList>
            <person name="Worden A.Z."/>
            <person name="Lee J.H."/>
            <person name="Mock T."/>
            <person name="Rouze P."/>
            <person name="Simmons M.P."/>
            <person name="Aerts A.L."/>
            <person name="Allen A.E."/>
            <person name="Cuvelier M.L."/>
            <person name="Derelle E."/>
            <person name="Everett M.V."/>
            <person name="Foulon E."/>
            <person name="Grimwood J."/>
            <person name="Gundlach H."/>
            <person name="Henrissat B."/>
            <person name="Napoli C."/>
            <person name="McDonald S.M."/>
            <person name="Parker M.S."/>
            <person name="Rombauts S."/>
            <person name="Salamov A."/>
            <person name="Von Dassow P."/>
            <person name="Badger J.H."/>
            <person name="Coutinho P.M."/>
            <person name="Demir E."/>
            <person name="Dubchak I."/>
            <person name="Gentemann C."/>
            <person name="Eikrem W."/>
            <person name="Gready J.E."/>
            <person name="John U."/>
            <person name="Lanier W."/>
            <person name="Lindquist E.A."/>
            <person name="Lucas S."/>
            <person name="Mayer K.F."/>
            <person name="Moreau H."/>
            <person name="Not F."/>
            <person name="Otillar R."/>
            <person name="Panaud O."/>
            <person name="Pangilinan J."/>
            <person name="Paulsen I."/>
            <person name="Piegu B."/>
            <person name="Poliakov A."/>
            <person name="Robbens S."/>
            <person name="Schmutz J."/>
            <person name="Toulza E."/>
            <person name="Wyss T."/>
            <person name="Zelensky A."/>
            <person name="Zhou K."/>
            <person name="Armbrust E.V."/>
            <person name="Bhattacharya D."/>
            <person name="Goodenough U.W."/>
            <person name="Van de Peer Y."/>
            <person name="Grigoriev I.V."/>
        </authorList>
    </citation>
    <scope>NUCLEOTIDE SEQUENCE [LARGE SCALE GENOMIC DNA]</scope>
    <source>
        <strain evidence="1 2">CCMP1545</strain>
    </source>
</reference>
<evidence type="ECO:0000313" key="1">
    <source>
        <dbReference type="EMBL" id="EEH50944.1"/>
    </source>
</evidence>
<sequence length="182" mass="20279">MFLSYSPQAARASERDPSNLKREVASKLLSKVQRCTVRRAGYDEYQGTINTPITFESCTGFVNENLNSIRIAQALAYSSTLISILSAVYEFFAKRELRKQARERAENGDDAQITLDIEAAPAQIALLQLEVGSQKKNIDVLHRTVDVVKKAADASKQAFQKQVDEIKQLLLSRRPAPPTLPV</sequence>
<name>C1NAI1_MICPC</name>
<keyword evidence="2" id="KW-1185">Reference proteome</keyword>
<evidence type="ECO:0000313" key="2">
    <source>
        <dbReference type="Proteomes" id="UP000001876"/>
    </source>
</evidence>
<dbReference type="KEGG" id="mpp:MICPUCDRAFT_54918"/>
<dbReference type="GeneID" id="9690405"/>